<keyword evidence="2" id="KW-1185">Reference proteome</keyword>
<dbReference type="EMBL" id="MU794970">
    <property type="protein sequence ID" value="KAJ3814338.1"/>
    <property type="molecule type" value="Genomic_DNA"/>
</dbReference>
<sequence length="484" mass="54280">MSLKRRAQGSSPLHTSKRRQILFPSVSNPVTPAKASSSVHLFPSSSSTPFPLYPSDSPSNPFGRTRTLSASLPSKSSFGRHLPLRFQFFRHGTNRDKEGVYRVVQVPLSYNFKHLRTLIAFLFGGQPGKSTDEEDERTGHLFEIRKKVVMYSNLYKPGTIRSSETSVRLSSSRDPYRYKQEWDYGVHWREDDEFDNEDEDEEDELSEGTENGQGQAQARWEAEEDYTLGHVWQPAINGEVPDDKSAIVYFHSSSSNSECPVQVQITLFKGPIPSRAGAGNTPYIFQARGHVYLSPLEDDELDPEEDYAEDLKMDIDIDTWNEPKNAFAKFLLDSVGISPPNFHQSQQDSSLSSTPSLTHDCSSPTRITDFLPSSPYTSSSSPMRHSKISTLAFPTSFTGYTPAPPPAQRKRVAYIQRRIELSKHKKPPKPVHGSDEDYDSDSSEAPVAGHQVKKFPGPQVIGERYITREQVMAIIGADDNVAEV</sequence>
<name>A0ACC1UBY9_9AGAR</name>
<proteinExistence type="predicted"/>
<accession>A0ACC1UBY9</accession>
<reference evidence="1" key="1">
    <citation type="submission" date="2022-09" db="EMBL/GenBank/DDBJ databases">
        <title>A Global Phylogenomic Analysis of the Shiitake Genus Lentinula.</title>
        <authorList>
            <consortium name="DOE Joint Genome Institute"/>
            <person name="Sierra-Patev S."/>
            <person name="Min B."/>
            <person name="Naranjo-Ortiz M."/>
            <person name="Looney B."/>
            <person name="Konkel Z."/>
            <person name="Slot J.C."/>
            <person name="Sakamoto Y."/>
            <person name="Steenwyk J.L."/>
            <person name="Rokas A."/>
            <person name="Carro J."/>
            <person name="Camarero S."/>
            <person name="Ferreira P."/>
            <person name="Molpeceres G."/>
            <person name="Ruiz-Duenas F.J."/>
            <person name="Serrano A."/>
            <person name="Henrissat B."/>
            <person name="Drula E."/>
            <person name="Hughes K.W."/>
            <person name="Mata J.L."/>
            <person name="Ishikawa N.K."/>
            <person name="Vargas-Isla R."/>
            <person name="Ushijima S."/>
            <person name="Smith C.A."/>
            <person name="Ahrendt S."/>
            <person name="Andreopoulos W."/>
            <person name="He G."/>
            <person name="Labutti K."/>
            <person name="Lipzen A."/>
            <person name="Ng V."/>
            <person name="Riley R."/>
            <person name="Sandor L."/>
            <person name="Barry K."/>
            <person name="Martinez A.T."/>
            <person name="Xiao Y."/>
            <person name="Gibbons J.G."/>
            <person name="Terashima K."/>
            <person name="Grigoriev I.V."/>
            <person name="Hibbett D.S."/>
        </authorList>
    </citation>
    <scope>NUCLEOTIDE SEQUENCE</scope>
    <source>
        <strain evidence="1">TMI1499</strain>
    </source>
</reference>
<gene>
    <name evidence="1" type="ORF">F5876DRAFT_62394</name>
</gene>
<evidence type="ECO:0000313" key="2">
    <source>
        <dbReference type="Proteomes" id="UP001163835"/>
    </source>
</evidence>
<dbReference type="Proteomes" id="UP001163835">
    <property type="component" value="Unassembled WGS sequence"/>
</dbReference>
<comment type="caution">
    <text evidence="1">The sequence shown here is derived from an EMBL/GenBank/DDBJ whole genome shotgun (WGS) entry which is preliminary data.</text>
</comment>
<evidence type="ECO:0000313" key="1">
    <source>
        <dbReference type="EMBL" id="KAJ3814338.1"/>
    </source>
</evidence>
<organism evidence="1 2">
    <name type="scientific">Lentinula aff. lateritia</name>
    <dbReference type="NCBI Taxonomy" id="2804960"/>
    <lineage>
        <taxon>Eukaryota</taxon>
        <taxon>Fungi</taxon>
        <taxon>Dikarya</taxon>
        <taxon>Basidiomycota</taxon>
        <taxon>Agaricomycotina</taxon>
        <taxon>Agaricomycetes</taxon>
        <taxon>Agaricomycetidae</taxon>
        <taxon>Agaricales</taxon>
        <taxon>Marasmiineae</taxon>
        <taxon>Omphalotaceae</taxon>
        <taxon>Lentinula</taxon>
    </lineage>
</organism>
<protein>
    <submittedName>
        <fullName evidence="1">Uncharacterized protein</fullName>
    </submittedName>
</protein>